<evidence type="ECO:0000313" key="2">
    <source>
        <dbReference type="EMBL" id="MYM38030.1"/>
    </source>
</evidence>
<dbReference type="Proteomes" id="UP000478090">
    <property type="component" value="Unassembled WGS sequence"/>
</dbReference>
<evidence type="ECO:0000313" key="3">
    <source>
        <dbReference type="Proteomes" id="UP000478090"/>
    </source>
</evidence>
<dbReference type="RefSeq" id="WP_161037445.1">
    <property type="nucleotide sequence ID" value="NZ_WWCM01000001.1"/>
</dbReference>
<keyword evidence="3" id="KW-1185">Reference proteome</keyword>
<accession>A0ABW9VEY4</accession>
<sequence length="304" mass="33425">MKIEFNVLARLAHNASPDQNLAIRLAAHAATYPRAPFSLLSGQYGAAMNIQSPRLALLEQFLNVPTADHAKPLLPFLDNVLQQKVAQFIAENAAAENRVRAAVEHIKQLVNVSDHSMARHDDAATAVAERVVLAPDVAPASQQETFEQNAPAVPCAQGGLALADLLNQVEAAPNQENLQMLRRCWDLQRERVDASKWQAVEQSLREVVIAPMNTALFAEIVQAMVKLEADKVGNPLAKRVHAESSSTQDNAAQVQNERAQRRGENAHEQVRAELALKSKQMADQKRADDYVDTLKEIAAQHRPT</sequence>
<feature type="compositionally biased region" description="Basic and acidic residues" evidence="1">
    <location>
        <begin position="258"/>
        <end position="269"/>
    </location>
</feature>
<feature type="compositionally biased region" description="Polar residues" evidence="1">
    <location>
        <begin position="243"/>
        <end position="257"/>
    </location>
</feature>
<comment type="caution">
    <text evidence="2">The sequence shown here is derived from an EMBL/GenBank/DDBJ whole genome shotgun (WGS) entry which is preliminary data.</text>
</comment>
<reference evidence="2 3" key="1">
    <citation type="submission" date="2019-12" db="EMBL/GenBank/DDBJ databases">
        <title>Novel species isolated from a subtropical stream in China.</title>
        <authorList>
            <person name="Lu H."/>
        </authorList>
    </citation>
    <scope>NUCLEOTIDE SEQUENCE [LARGE SCALE GENOMIC DNA]</scope>
    <source>
        <strain evidence="2 3">CY13W</strain>
    </source>
</reference>
<evidence type="ECO:0000256" key="1">
    <source>
        <dbReference type="SAM" id="MobiDB-lite"/>
    </source>
</evidence>
<feature type="region of interest" description="Disordered" evidence="1">
    <location>
        <begin position="240"/>
        <end position="269"/>
    </location>
</feature>
<protein>
    <recommendedName>
        <fullName evidence="4">DUF1631 family protein</fullName>
    </recommendedName>
</protein>
<proteinExistence type="predicted"/>
<name>A0ABW9VEY4_9BURK</name>
<gene>
    <name evidence="2" type="ORF">GTP27_01680</name>
</gene>
<organism evidence="2 3">
    <name type="scientific">Duganella qianjiadongensis</name>
    <dbReference type="NCBI Taxonomy" id="2692176"/>
    <lineage>
        <taxon>Bacteria</taxon>
        <taxon>Pseudomonadati</taxon>
        <taxon>Pseudomonadota</taxon>
        <taxon>Betaproteobacteria</taxon>
        <taxon>Burkholderiales</taxon>
        <taxon>Oxalobacteraceae</taxon>
        <taxon>Telluria group</taxon>
        <taxon>Duganella</taxon>
    </lineage>
</organism>
<dbReference type="EMBL" id="WWCM01000001">
    <property type="protein sequence ID" value="MYM38030.1"/>
    <property type="molecule type" value="Genomic_DNA"/>
</dbReference>
<evidence type="ECO:0008006" key="4">
    <source>
        <dbReference type="Google" id="ProtNLM"/>
    </source>
</evidence>